<feature type="domain" description="RING-type" evidence="6">
    <location>
        <begin position="11"/>
        <end position="66"/>
    </location>
</feature>
<dbReference type="PROSITE" id="PS50089">
    <property type="entry name" value="ZF_RING_2"/>
    <property type="match status" value="1"/>
</dbReference>
<dbReference type="GO" id="GO:0008270">
    <property type="term" value="F:zinc ion binding"/>
    <property type="evidence" value="ECO:0007669"/>
    <property type="project" value="UniProtKB-KW"/>
</dbReference>
<feature type="compositionally biased region" description="Polar residues" evidence="5">
    <location>
        <begin position="279"/>
        <end position="288"/>
    </location>
</feature>
<dbReference type="InterPro" id="IPR013083">
    <property type="entry name" value="Znf_RING/FYVE/PHD"/>
</dbReference>
<keyword evidence="2 4" id="KW-0863">Zinc-finger</keyword>
<reference evidence="7 8" key="1">
    <citation type="submission" date="2024-01" db="EMBL/GenBank/DDBJ databases">
        <title>The genome of the rayed Mediterranean limpet Patella caerulea (Linnaeus, 1758).</title>
        <authorList>
            <person name="Anh-Thu Weber A."/>
            <person name="Halstead-Nussloch G."/>
        </authorList>
    </citation>
    <scope>NUCLEOTIDE SEQUENCE [LARGE SCALE GENOMIC DNA]</scope>
    <source>
        <strain evidence="7">AATW-2023a</strain>
        <tissue evidence="7">Whole specimen</tissue>
    </source>
</reference>
<feature type="compositionally biased region" description="Basic and acidic residues" evidence="5">
    <location>
        <begin position="450"/>
        <end position="461"/>
    </location>
</feature>
<accession>A0AAN8IZ77</accession>
<dbReference type="Gene3D" id="3.30.40.10">
    <property type="entry name" value="Zinc/RING finger domain, C3HC4 (zinc finger)"/>
    <property type="match status" value="1"/>
</dbReference>
<feature type="compositionally biased region" description="Polar residues" evidence="5">
    <location>
        <begin position="371"/>
        <end position="386"/>
    </location>
</feature>
<dbReference type="PANTHER" id="PTHR25462">
    <property type="entry name" value="BONUS, ISOFORM C-RELATED"/>
    <property type="match status" value="1"/>
</dbReference>
<protein>
    <recommendedName>
        <fullName evidence="6">RING-type domain-containing protein</fullName>
    </recommendedName>
</protein>
<dbReference type="InterPro" id="IPR047153">
    <property type="entry name" value="TRIM45/56/19-like"/>
</dbReference>
<organism evidence="7 8">
    <name type="scientific">Patella caerulea</name>
    <name type="common">Rayed Mediterranean limpet</name>
    <dbReference type="NCBI Taxonomy" id="87958"/>
    <lineage>
        <taxon>Eukaryota</taxon>
        <taxon>Metazoa</taxon>
        <taxon>Spiralia</taxon>
        <taxon>Lophotrochozoa</taxon>
        <taxon>Mollusca</taxon>
        <taxon>Gastropoda</taxon>
        <taxon>Patellogastropoda</taxon>
        <taxon>Patelloidea</taxon>
        <taxon>Patellidae</taxon>
        <taxon>Patella</taxon>
    </lineage>
</organism>
<feature type="compositionally biased region" description="Low complexity" evidence="5">
    <location>
        <begin position="346"/>
        <end position="365"/>
    </location>
</feature>
<evidence type="ECO:0000259" key="6">
    <source>
        <dbReference type="PROSITE" id="PS50089"/>
    </source>
</evidence>
<dbReference type="SUPFAM" id="SSF57850">
    <property type="entry name" value="RING/U-box"/>
    <property type="match status" value="1"/>
</dbReference>
<feature type="region of interest" description="Disordered" evidence="5">
    <location>
        <begin position="438"/>
        <end position="461"/>
    </location>
</feature>
<feature type="region of interest" description="Disordered" evidence="5">
    <location>
        <begin position="103"/>
        <end position="122"/>
    </location>
</feature>
<feature type="region of interest" description="Disordered" evidence="5">
    <location>
        <begin position="267"/>
        <end position="306"/>
    </location>
</feature>
<dbReference type="PROSITE" id="PS00518">
    <property type="entry name" value="ZF_RING_1"/>
    <property type="match status" value="1"/>
</dbReference>
<comment type="caution">
    <text evidence="7">The sequence shown here is derived from an EMBL/GenBank/DDBJ whole genome shotgun (WGS) entry which is preliminary data.</text>
</comment>
<evidence type="ECO:0000256" key="3">
    <source>
        <dbReference type="ARBA" id="ARBA00022833"/>
    </source>
</evidence>
<dbReference type="Proteomes" id="UP001347796">
    <property type="component" value="Unassembled WGS sequence"/>
</dbReference>
<feature type="compositionally biased region" description="Basic residues" evidence="5">
    <location>
        <begin position="415"/>
        <end position="426"/>
    </location>
</feature>
<keyword evidence="3" id="KW-0862">Zinc</keyword>
<evidence type="ECO:0000256" key="5">
    <source>
        <dbReference type="SAM" id="MobiDB-lite"/>
    </source>
</evidence>
<dbReference type="AlphaFoldDB" id="A0AAN8IZ77"/>
<dbReference type="InterPro" id="IPR017907">
    <property type="entry name" value="Znf_RING_CS"/>
</dbReference>
<gene>
    <name evidence="7" type="ORF">SNE40_021563</name>
</gene>
<sequence length="475" mass="52154">MDNELKDELCCPICTDLFDSPLRLPCGHSYCRNCLKAMVRHPEPRTRLQRLYEDEEQIVLSCPECRRGFIMNEQGVDRFQSDFKLAKLVELYKRLEVTSLTDSESETADVASNNDEDTSNRNSVLSVASTVSETRPSIQSTEVCEVLSNVPTELCADTLVKQVETDVPVEELSFNATEDCDGGACGGASLESVSLPSVTATATVSDTVPQFHDNYFSRVINGESGEVESCQAVETGEVEVCSSRDTGTCQTFRQSLDLGRREEVPPVQLFSGPYDNLGASATSPQGEQSTRHRSESPKFPSGNYDNVIDTAEVNKIVASASDISQISALNNPVHAGSTNQIRRNNESSQSLTSSNSRSSKSTNETQDGSRKQSGVVSLGCSSRQTNSSDDSKHKESDSSDDEDDSRMTSSVVVKPARRKRKKKKKNRVASFFSSLLFSSSSSSDESLNSEEERKKLEKKRESTLYMFYSSSSTSD</sequence>
<keyword evidence="8" id="KW-1185">Reference proteome</keyword>
<dbReference type="InterPro" id="IPR027370">
    <property type="entry name" value="Znf-RING_euk"/>
</dbReference>
<keyword evidence="1" id="KW-0479">Metal-binding</keyword>
<evidence type="ECO:0000313" key="8">
    <source>
        <dbReference type="Proteomes" id="UP001347796"/>
    </source>
</evidence>
<evidence type="ECO:0000256" key="4">
    <source>
        <dbReference type="PROSITE-ProRule" id="PRU00175"/>
    </source>
</evidence>
<proteinExistence type="predicted"/>
<feature type="region of interest" description="Disordered" evidence="5">
    <location>
        <begin position="334"/>
        <end position="426"/>
    </location>
</feature>
<name>A0AAN8IZ77_PATCE</name>
<dbReference type="InterPro" id="IPR001841">
    <property type="entry name" value="Znf_RING"/>
</dbReference>
<dbReference type="Pfam" id="PF13445">
    <property type="entry name" value="zf-RING_UBOX"/>
    <property type="match status" value="1"/>
</dbReference>
<dbReference type="PANTHER" id="PTHR25462:SF296">
    <property type="entry name" value="MEIOTIC P26, ISOFORM F"/>
    <property type="match status" value="1"/>
</dbReference>
<evidence type="ECO:0000313" key="7">
    <source>
        <dbReference type="EMBL" id="KAK6167569.1"/>
    </source>
</evidence>
<dbReference type="EMBL" id="JAZGQO010000018">
    <property type="protein sequence ID" value="KAK6167569.1"/>
    <property type="molecule type" value="Genomic_DNA"/>
</dbReference>
<evidence type="ECO:0000256" key="1">
    <source>
        <dbReference type="ARBA" id="ARBA00022723"/>
    </source>
</evidence>
<dbReference type="SMART" id="SM00184">
    <property type="entry name" value="RING"/>
    <property type="match status" value="1"/>
</dbReference>
<evidence type="ECO:0000256" key="2">
    <source>
        <dbReference type="ARBA" id="ARBA00022771"/>
    </source>
</evidence>